<evidence type="ECO:0008006" key="4">
    <source>
        <dbReference type="Google" id="ProtNLM"/>
    </source>
</evidence>
<proteinExistence type="predicted"/>
<sequence length="320" mass="35794">MNIRWVAAGAGLALLSCLLWWWSQTRLDASRTASQQERSVEAGRIGPEAPDAVPEPTTDVPVEPAPAARWGPRLRRLIVDRRSQLPTGPLQAFIRERTEAAEGGDADAAYQLGLALKECRRIQTAPEALDAVIQTMYQTRRLDGISVENPDRMAAELRRRYERCRGVPAEARNRYYEWMSLAADSGSLEAQESMVFQLPPGNICRERELEMCDATQRANTFALREQQAAWLLQARRGGSANALWQVGAAYLNGEMLPRDTIQAYAHLRAFQLVSQSFDIEDRVAGLVADLAESMRPVEVAEAETEALELISTRQCCVYFR</sequence>
<feature type="compositionally biased region" description="Low complexity" evidence="1">
    <location>
        <begin position="50"/>
        <end position="66"/>
    </location>
</feature>
<dbReference type="Proteomes" id="UP001254608">
    <property type="component" value="Unassembled WGS sequence"/>
</dbReference>
<feature type="region of interest" description="Disordered" evidence="1">
    <location>
        <begin position="33"/>
        <end position="66"/>
    </location>
</feature>
<dbReference type="RefSeq" id="WP_311365747.1">
    <property type="nucleotide sequence ID" value="NZ_JAVRIC010000020.1"/>
</dbReference>
<keyword evidence="3" id="KW-1185">Reference proteome</keyword>
<dbReference type="Gene3D" id="1.25.40.10">
    <property type="entry name" value="Tetratricopeptide repeat domain"/>
    <property type="match status" value="1"/>
</dbReference>
<comment type="caution">
    <text evidence="2">The sequence shown here is derived from an EMBL/GenBank/DDBJ whole genome shotgun (WGS) entry which is preliminary data.</text>
</comment>
<evidence type="ECO:0000313" key="3">
    <source>
        <dbReference type="Proteomes" id="UP001254608"/>
    </source>
</evidence>
<accession>A0ABU2WLB4</accession>
<reference evidence="2 3" key="1">
    <citation type="submission" date="2023-09" db="EMBL/GenBank/DDBJ databases">
        <authorList>
            <person name="Rey-Velasco X."/>
        </authorList>
    </citation>
    <scope>NUCLEOTIDE SEQUENCE [LARGE SCALE GENOMIC DNA]</scope>
    <source>
        <strain evidence="2 3">W345</strain>
    </source>
</reference>
<gene>
    <name evidence="2" type="ORF">RM530_13345</name>
</gene>
<dbReference type="PROSITE" id="PS51257">
    <property type="entry name" value="PROKAR_LIPOPROTEIN"/>
    <property type="match status" value="1"/>
</dbReference>
<evidence type="ECO:0000256" key="1">
    <source>
        <dbReference type="SAM" id="MobiDB-lite"/>
    </source>
</evidence>
<dbReference type="InterPro" id="IPR011990">
    <property type="entry name" value="TPR-like_helical_dom_sf"/>
</dbReference>
<organism evidence="2 3">
    <name type="scientific">Banduia mediterranea</name>
    <dbReference type="NCBI Taxonomy" id="3075609"/>
    <lineage>
        <taxon>Bacteria</taxon>
        <taxon>Pseudomonadati</taxon>
        <taxon>Pseudomonadota</taxon>
        <taxon>Gammaproteobacteria</taxon>
        <taxon>Nevskiales</taxon>
        <taxon>Algiphilaceae</taxon>
        <taxon>Banduia</taxon>
    </lineage>
</organism>
<name>A0ABU2WLB4_9GAMM</name>
<protein>
    <recommendedName>
        <fullName evidence="4">Sel1 repeat family protein</fullName>
    </recommendedName>
</protein>
<dbReference type="EMBL" id="JAVRIC010000020">
    <property type="protein sequence ID" value="MDT0498343.1"/>
    <property type="molecule type" value="Genomic_DNA"/>
</dbReference>
<evidence type="ECO:0000313" key="2">
    <source>
        <dbReference type="EMBL" id="MDT0498343.1"/>
    </source>
</evidence>